<dbReference type="SUPFAM" id="SSF53335">
    <property type="entry name" value="S-adenosyl-L-methionine-dependent methyltransferases"/>
    <property type="match status" value="1"/>
</dbReference>
<dbReference type="RefSeq" id="WP_115345605.1">
    <property type="nucleotide sequence ID" value="NZ_UGPG01000001.1"/>
</dbReference>
<dbReference type="PIRSF" id="PIRSF018637">
    <property type="entry name" value="TrmK"/>
    <property type="match status" value="1"/>
</dbReference>
<dbReference type="PANTHER" id="PTHR38451">
    <property type="entry name" value="TRNA (ADENINE(22)-N(1))-METHYLTRANSFERASE"/>
    <property type="match status" value="1"/>
</dbReference>
<reference evidence="1 2" key="1">
    <citation type="submission" date="2018-06" db="EMBL/GenBank/DDBJ databases">
        <authorList>
            <consortium name="Pathogen Informatics"/>
            <person name="Doyle S."/>
        </authorList>
    </citation>
    <scope>NUCLEOTIDE SEQUENCE [LARGE SCALE GENOMIC DNA]</scope>
    <source>
        <strain evidence="2">NCTC 10815</strain>
    </source>
</reference>
<evidence type="ECO:0000313" key="1">
    <source>
        <dbReference type="EMBL" id="STY43248.1"/>
    </source>
</evidence>
<dbReference type="EMBL" id="UGPG01000001">
    <property type="protein sequence ID" value="STY43248.1"/>
    <property type="molecule type" value="Genomic_DNA"/>
</dbReference>
<dbReference type="InterPro" id="IPR029063">
    <property type="entry name" value="SAM-dependent_MTases_sf"/>
</dbReference>
<accession>A0A378MA66</accession>
<protein>
    <submittedName>
        <fullName evidence="1">tRNA (Adenine(22)-N(1))-methyltransferase</fullName>
        <ecNumber evidence="1">2.1.1.217</ecNumber>
    </submittedName>
</protein>
<dbReference type="GO" id="GO:0160105">
    <property type="term" value="F:tRNA (adenine(22)-N1)-methyltransferase activity"/>
    <property type="evidence" value="ECO:0007669"/>
    <property type="project" value="UniProtKB-EC"/>
</dbReference>
<proteinExistence type="predicted"/>
<sequence length="234" mass="26237">MNEVQLSKRLEKVVTYISPGSRIADIGSDHAYLPCYAVNNGLASYAIAGEVVKGPYESARQQVAKTALTAKIDVRFGDGLAVIDHTDKIDTIVIAGMGGALIRSILENGASKLLTAKELVLQPNVAAWQIRDWAEKNHWEIVSEAILREDNKIYEVLHLKRAAEQVSYNESEKLFGPCLLQEKNTVFREKWLHEKENWQKIGTSIRKSAVLSEANKKRLKELENNIQLAEEVLK</sequence>
<dbReference type="InterPro" id="IPR006901">
    <property type="entry name" value="TrmK"/>
</dbReference>
<dbReference type="GO" id="GO:0032259">
    <property type="term" value="P:methylation"/>
    <property type="evidence" value="ECO:0007669"/>
    <property type="project" value="UniProtKB-KW"/>
</dbReference>
<name>A0A378MA66_LISGR</name>
<gene>
    <name evidence="1" type="primary">trmK</name>
    <name evidence="1" type="ORF">NCTC10815_00536</name>
</gene>
<organism evidence="1 2">
    <name type="scientific">Listeria grayi</name>
    <name type="common">Listeria murrayi</name>
    <dbReference type="NCBI Taxonomy" id="1641"/>
    <lineage>
        <taxon>Bacteria</taxon>
        <taxon>Bacillati</taxon>
        <taxon>Bacillota</taxon>
        <taxon>Bacilli</taxon>
        <taxon>Bacillales</taxon>
        <taxon>Listeriaceae</taxon>
        <taxon>Listeria</taxon>
    </lineage>
</organism>
<keyword evidence="1" id="KW-0489">Methyltransferase</keyword>
<dbReference type="AlphaFoldDB" id="A0A378MA66"/>
<dbReference type="Gene3D" id="3.40.50.150">
    <property type="entry name" value="Vaccinia Virus protein VP39"/>
    <property type="match status" value="1"/>
</dbReference>
<keyword evidence="1" id="KW-0808">Transferase</keyword>
<dbReference type="PANTHER" id="PTHR38451:SF1">
    <property type="entry name" value="TRNA (ADENINE(22)-N(1))-METHYLTRANSFERASE"/>
    <property type="match status" value="1"/>
</dbReference>
<dbReference type="Proteomes" id="UP000254879">
    <property type="component" value="Unassembled WGS sequence"/>
</dbReference>
<dbReference type="Gene3D" id="1.10.287.1890">
    <property type="match status" value="1"/>
</dbReference>
<evidence type="ECO:0000313" key="2">
    <source>
        <dbReference type="Proteomes" id="UP000254879"/>
    </source>
</evidence>
<dbReference type="Pfam" id="PF04816">
    <property type="entry name" value="TrmK"/>
    <property type="match status" value="1"/>
</dbReference>
<dbReference type="EC" id="2.1.1.217" evidence="1"/>